<evidence type="ECO:0000256" key="1">
    <source>
        <dbReference type="ARBA" id="ARBA00023015"/>
    </source>
</evidence>
<evidence type="ECO:0000256" key="2">
    <source>
        <dbReference type="ARBA" id="ARBA00023125"/>
    </source>
</evidence>
<feature type="domain" description="HTH araC/xylS-type" evidence="5">
    <location>
        <begin position="664"/>
        <end position="762"/>
    </location>
</feature>
<dbReference type="STRING" id="872970.SAMN04488134_101300"/>
<dbReference type="AlphaFoldDB" id="A0A1H8HBY2"/>
<dbReference type="InterPro" id="IPR009057">
    <property type="entry name" value="Homeodomain-like_sf"/>
</dbReference>
<keyword evidence="7" id="KW-1185">Reference proteome</keyword>
<proteinExistence type="predicted"/>
<dbReference type="PANTHER" id="PTHR43280">
    <property type="entry name" value="ARAC-FAMILY TRANSCRIPTIONAL REGULATOR"/>
    <property type="match status" value="1"/>
</dbReference>
<evidence type="ECO:0000256" key="3">
    <source>
        <dbReference type="ARBA" id="ARBA00023163"/>
    </source>
</evidence>
<dbReference type="OrthoDB" id="1975037at2"/>
<keyword evidence="3" id="KW-0804">Transcription</keyword>
<gene>
    <name evidence="6" type="ORF">SAMN04488134_101300</name>
</gene>
<name>A0A1H8HBY2_9BACI</name>
<evidence type="ECO:0000259" key="5">
    <source>
        <dbReference type="PROSITE" id="PS01124"/>
    </source>
</evidence>
<feature type="transmembrane region" description="Helical" evidence="4">
    <location>
        <begin position="294"/>
        <end position="317"/>
    </location>
</feature>
<dbReference type="PANTHER" id="PTHR43280:SF10">
    <property type="entry name" value="REGULATORY PROTEIN POCR"/>
    <property type="match status" value="1"/>
</dbReference>
<dbReference type="SMART" id="SM00342">
    <property type="entry name" value="HTH_ARAC"/>
    <property type="match status" value="1"/>
</dbReference>
<dbReference type="InterPro" id="IPR018060">
    <property type="entry name" value="HTH_AraC"/>
</dbReference>
<accession>A0A1H8HBY2</accession>
<dbReference type="Pfam" id="PF12833">
    <property type="entry name" value="HTH_18"/>
    <property type="match status" value="1"/>
</dbReference>
<dbReference type="GO" id="GO:0003700">
    <property type="term" value="F:DNA-binding transcription factor activity"/>
    <property type="evidence" value="ECO:0007669"/>
    <property type="project" value="InterPro"/>
</dbReference>
<dbReference type="Gene3D" id="3.30.450.20">
    <property type="entry name" value="PAS domain"/>
    <property type="match status" value="1"/>
</dbReference>
<organism evidence="6 7">
    <name type="scientific">Amphibacillus marinus</name>
    <dbReference type="NCBI Taxonomy" id="872970"/>
    <lineage>
        <taxon>Bacteria</taxon>
        <taxon>Bacillati</taxon>
        <taxon>Bacillota</taxon>
        <taxon>Bacilli</taxon>
        <taxon>Bacillales</taxon>
        <taxon>Bacillaceae</taxon>
        <taxon>Amphibacillus</taxon>
    </lineage>
</organism>
<keyword evidence="1" id="KW-0805">Transcription regulation</keyword>
<keyword evidence="4" id="KW-0812">Transmembrane</keyword>
<dbReference type="PROSITE" id="PS01124">
    <property type="entry name" value="HTH_ARAC_FAMILY_2"/>
    <property type="match status" value="1"/>
</dbReference>
<evidence type="ECO:0000313" key="6">
    <source>
        <dbReference type="EMBL" id="SEN53479.1"/>
    </source>
</evidence>
<protein>
    <submittedName>
        <fullName evidence="6">Transcriptional regulator, AraC family</fullName>
    </submittedName>
</protein>
<dbReference type="Proteomes" id="UP000199300">
    <property type="component" value="Unassembled WGS sequence"/>
</dbReference>
<feature type="transmembrane region" description="Helical" evidence="4">
    <location>
        <begin position="12"/>
        <end position="33"/>
    </location>
</feature>
<keyword evidence="4" id="KW-1133">Transmembrane helix</keyword>
<dbReference type="RefSeq" id="WP_091493976.1">
    <property type="nucleotide sequence ID" value="NZ_FODJ01000001.1"/>
</dbReference>
<evidence type="ECO:0000256" key="4">
    <source>
        <dbReference type="SAM" id="Phobius"/>
    </source>
</evidence>
<dbReference type="Gene3D" id="1.10.10.60">
    <property type="entry name" value="Homeodomain-like"/>
    <property type="match status" value="2"/>
</dbReference>
<reference evidence="6 7" key="1">
    <citation type="submission" date="2016-10" db="EMBL/GenBank/DDBJ databases">
        <authorList>
            <person name="de Groot N.N."/>
        </authorList>
    </citation>
    <scope>NUCLEOTIDE SEQUENCE [LARGE SCALE GENOMIC DNA]</scope>
    <source>
        <strain evidence="6 7">CGMCC 1.10434</strain>
    </source>
</reference>
<evidence type="ECO:0000313" key="7">
    <source>
        <dbReference type="Proteomes" id="UP000199300"/>
    </source>
</evidence>
<keyword evidence="2" id="KW-0238">DNA-binding</keyword>
<sequence length="764" mass="88983">MKRSKLNHFYKIMIMCLILSTVPVIATGTLSYWQSSQAIQNYASQEKLQNVYQIQTNVEQVLKNIDHSITYFVRTSQLQEYIREPISGEAFLDYQTIKRDLNHLQSLDTGIEDIVLVSAEQNWLMNNNGLVRLELEQTKRMADYYFSFPGTSMWLLEEYDHIQVQHSVRRTSQYYINLVKKLPLLSTNKTGLISVLIPSHSLTDSMGHSLESESFLVLDENQQIISHSNPEYIGNDFIIPEQINERLTQKTGEGQFDYTIDDIPYKVTFLNSDYNNWTYLSLVRISDLNSRSNAIGWVTLIICVVLLLLSFIASILGSKNLYRPIRRIQDVLVQALDSSTAGKVPLSNEFTLIEGHINNLLNENKHLESRMQNQINQLKQLFIIRLLQGKVTVSELDNKLNTFAYNREWSQLTLLSLQIDNTQECPFNKNDTDLLLFAINNVIEDLIHTEARFTPVVINHTQSTILLSNFTGAESYTRFINEQISFIQTEIKRIFCLSVSIGISQPFTNLLAAKEAYNESLEALKYRIKVGSESIIFYNNLNRDTKLLMDYPKKIKYKLFDAIKLANQAKADQELDKLFEHIIKEDHHHTYYQIILSRFLYDLIELKQLLGVELDHENNQAYLNAFFDLKTLPLIKKWFRDQLIKPMIERVEVRTKSEDKTLSEKIIQIIQDDYDQDITLDIIASKLHYNPNYLSNIFQKETNRSFSEYLLLYRVNKAKEWLADTNLSVKEIAGKLKYNNSQNFIRSFRKVEGITPGNYRSQYR</sequence>
<dbReference type="EMBL" id="FODJ01000001">
    <property type="protein sequence ID" value="SEN53479.1"/>
    <property type="molecule type" value="Genomic_DNA"/>
</dbReference>
<keyword evidence="4" id="KW-0472">Membrane</keyword>
<dbReference type="GO" id="GO:0043565">
    <property type="term" value="F:sequence-specific DNA binding"/>
    <property type="evidence" value="ECO:0007669"/>
    <property type="project" value="InterPro"/>
</dbReference>
<dbReference type="SUPFAM" id="SSF46689">
    <property type="entry name" value="Homeodomain-like"/>
    <property type="match status" value="2"/>
</dbReference>